<dbReference type="Proteomes" id="UP000318336">
    <property type="component" value="Unassembled WGS sequence"/>
</dbReference>
<evidence type="ECO:0000313" key="4">
    <source>
        <dbReference type="Proteomes" id="UP000318336"/>
    </source>
</evidence>
<accession>A0A542X8Y2</accession>
<keyword evidence="2" id="KW-1133">Transmembrane helix</keyword>
<feature type="region of interest" description="Disordered" evidence="1">
    <location>
        <begin position="1"/>
        <end position="23"/>
    </location>
</feature>
<dbReference type="EMBL" id="VFOK01000001">
    <property type="protein sequence ID" value="TQL32295.1"/>
    <property type="molecule type" value="Genomic_DNA"/>
</dbReference>
<dbReference type="AlphaFoldDB" id="A0A542X8Y2"/>
<proteinExistence type="predicted"/>
<evidence type="ECO:0000256" key="2">
    <source>
        <dbReference type="SAM" id="Phobius"/>
    </source>
</evidence>
<keyword evidence="2" id="KW-0472">Membrane</keyword>
<name>A0A542X8Y2_9MICO</name>
<feature type="compositionally biased region" description="Low complexity" evidence="1">
    <location>
        <begin position="1"/>
        <end position="11"/>
    </location>
</feature>
<gene>
    <name evidence="3" type="ORF">FB554_0416</name>
</gene>
<sequence>MPATLAQQTQPSPQPPARRRGMSGSARSMVISMLVVLAGCAVWIAMVPRVSTTAQPVQNVPAIAREVGIQQRWDVAVPAGLGEQWVPVNVRLIRLENQPPTWHVGYRAPSEDFLSMEQTQRGDAAWVAKQTNNGTPQGQVSLDGATWQRFTAGDRRSLVRTEPLSGLRTVVLGEADWPELEAFAKSLEPTRQGTATGR</sequence>
<keyword evidence="2" id="KW-0812">Transmembrane</keyword>
<reference evidence="3 4" key="1">
    <citation type="submission" date="2019-06" db="EMBL/GenBank/DDBJ databases">
        <title>Sequencing the genomes of 1000 actinobacteria strains.</title>
        <authorList>
            <person name="Klenk H.-P."/>
        </authorList>
    </citation>
    <scope>NUCLEOTIDE SEQUENCE [LARGE SCALE GENOMIC DNA]</scope>
    <source>
        <strain evidence="3 4">DSM 24617</strain>
    </source>
</reference>
<dbReference type="Pfam" id="PF14030">
    <property type="entry name" value="DUF4245"/>
    <property type="match status" value="1"/>
</dbReference>
<evidence type="ECO:0000313" key="3">
    <source>
        <dbReference type="EMBL" id="TQL32295.1"/>
    </source>
</evidence>
<dbReference type="RefSeq" id="WP_142004416.1">
    <property type="nucleotide sequence ID" value="NZ_CAJTBP010000001.1"/>
</dbReference>
<protein>
    <submittedName>
        <fullName evidence="3">Uncharacterized protein DUF4245</fullName>
    </submittedName>
</protein>
<evidence type="ECO:0000256" key="1">
    <source>
        <dbReference type="SAM" id="MobiDB-lite"/>
    </source>
</evidence>
<comment type="caution">
    <text evidence="3">The sequence shown here is derived from an EMBL/GenBank/DDBJ whole genome shotgun (WGS) entry which is preliminary data.</text>
</comment>
<dbReference type="OrthoDB" id="5146801at2"/>
<keyword evidence="4" id="KW-1185">Reference proteome</keyword>
<organism evidence="3 4">
    <name type="scientific">Barrientosiimonas humi</name>
    <dbReference type="NCBI Taxonomy" id="999931"/>
    <lineage>
        <taxon>Bacteria</taxon>
        <taxon>Bacillati</taxon>
        <taxon>Actinomycetota</taxon>
        <taxon>Actinomycetes</taxon>
        <taxon>Micrococcales</taxon>
        <taxon>Dermacoccaceae</taxon>
        <taxon>Barrientosiimonas</taxon>
    </lineage>
</organism>
<feature type="transmembrane region" description="Helical" evidence="2">
    <location>
        <begin position="28"/>
        <end position="46"/>
    </location>
</feature>
<dbReference type="InterPro" id="IPR025339">
    <property type="entry name" value="DUF4245"/>
</dbReference>